<comment type="caution">
    <text evidence="1">The sequence shown here is derived from an EMBL/GenBank/DDBJ whole genome shotgun (WGS) entry which is preliminary data.</text>
</comment>
<evidence type="ECO:0000313" key="1">
    <source>
        <dbReference type="EMBL" id="KAG5590465.1"/>
    </source>
</evidence>
<dbReference type="EMBL" id="JACXVP010000008">
    <property type="protein sequence ID" value="KAG5590465.1"/>
    <property type="molecule type" value="Genomic_DNA"/>
</dbReference>
<keyword evidence="2" id="KW-1185">Reference proteome</keyword>
<name>A0A9J5XQI2_SOLCO</name>
<reference evidence="1 2" key="1">
    <citation type="submission" date="2020-09" db="EMBL/GenBank/DDBJ databases">
        <title>De no assembly of potato wild relative species, Solanum commersonii.</title>
        <authorList>
            <person name="Cho K."/>
        </authorList>
    </citation>
    <scope>NUCLEOTIDE SEQUENCE [LARGE SCALE GENOMIC DNA]</scope>
    <source>
        <strain evidence="1">LZ3.2</strain>
        <tissue evidence="1">Leaf</tissue>
    </source>
</reference>
<evidence type="ECO:0000313" key="2">
    <source>
        <dbReference type="Proteomes" id="UP000824120"/>
    </source>
</evidence>
<accession>A0A9J5XQI2</accession>
<dbReference type="OrthoDB" id="1214248at2759"/>
<dbReference type="Proteomes" id="UP000824120">
    <property type="component" value="Chromosome 8"/>
</dbReference>
<gene>
    <name evidence="1" type="ORF">H5410_040979</name>
</gene>
<proteinExistence type="predicted"/>
<protein>
    <submittedName>
        <fullName evidence="1">Uncharacterized protein</fullName>
    </submittedName>
</protein>
<dbReference type="AlphaFoldDB" id="A0A9J5XQI2"/>
<sequence>MPKWSEQLNHLAYVDDEIIFTTLYKRTLQIIMETLHTQLRHLYRWCKSIVKDTGHKLFNGREAHKYGRLCYRLETSLINRFCGKLKKVTLVFSLKIGHNLGPFTYNCPSLMNKIRLN</sequence>
<organism evidence="1 2">
    <name type="scientific">Solanum commersonii</name>
    <name type="common">Commerson's wild potato</name>
    <name type="synonym">Commerson's nightshade</name>
    <dbReference type="NCBI Taxonomy" id="4109"/>
    <lineage>
        <taxon>Eukaryota</taxon>
        <taxon>Viridiplantae</taxon>
        <taxon>Streptophyta</taxon>
        <taxon>Embryophyta</taxon>
        <taxon>Tracheophyta</taxon>
        <taxon>Spermatophyta</taxon>
        <taxon>Magnoliopsida</taxon>
        <taxon>eudicotyledons</taxon>
        <taxon>Gunneridae</taxon>
        <taxon>Pentapetalae</taxon>
        <taxon>asterids</taxon>
        <taxon>lamiids</taxon>
        <taxon>Solanales</taxon>
        <taxon>Solanaceae</taxon>
        <taxon>Solanoideae</taxon>
        <taxon>Solaneae</taxon>
        <taxon>Solanum</taxon>
    </lineage>
</organism>